<evidence type="ECO:0000313" key="2">
    <source>
        <dbReference type="Proteomes" id="UP001178508"/>
    </source>
</evidence>
<sequence>MAVYVVLPFQSPCNRFEEDGMWPSRLPEQALTLRYSPHVSTVTKPKLLFLFLTSGGFQGRRVALFEVPSTCLLLLLPRPDGAAKQLLLLSAVNQESMNSSCHPVYLSPLCPVLLQNAALYKPVI</sequence>
<dbReference type="Proteomes" id="UP001178508">
    <property type="component" value="Chromosome 19"/>
</dbReference>
<accession>A0AAV1H634</accession>
<dbReference type="EMBL" id="OY660882">
    <property type="protein sequence ID" value="CAJ1081441.1"/>
    <property type="molecule type" value="Genomic_DNA"/>
</dbReference>
<keyword evidence="2" id="KW-1185">Reference proteome</keyword>
<protein>
    <submittedName>
        <fullName evidence="1">Uncharacterized protein</fullName>
    </submittedName>
</protein>
<proteinExistence type="predicted"/>
<gene>
    <name evidence="1" type="ORF">XNOV1_A004036</name>
</gene>
<dbReference type="AlphaFoldDB" id="A0AAV1H634"/>
<reference evidence="1" key="1">
    <citation type="submission" date="2023-08" db="EMBL/GenBank/DDBJ databases">
        <authorList>
            <person name="Alioto T."/>
            <person name="Alioto T."/>
            <person name="Gomez Garrido J."/>
        </authorList>
    </citation>
    <scope>NUCLEOTIDE SEQUENCE</scope>
</reference>
<evidence type="ECO:0000313" key="1">
    <source>
        <dbReference type="EMBL" id="CAJ1081441.1"/>
    </source>
</evidence>
<organism evidence="1 2">
    <name type="scientific">Xyrichtys novacula</name>
    <name type="common">Pearly razorfish</name>
    <name type="synonym">Hemipteronotus novacula</name>
    <dbReference type="NCBI Taxonomy" id="13765"/>
    <lineage>
        <taxon>Eukaryota</taxon>
        <taxon>Metazoa</taxon>
        <taxon>Chordata</taxon>
        <taxon>Craniata</taxon>
        <taxon>Vertebrata</taxon>
        <taxon>Euteleostomi</taxon>
        <taxon>Actinopterygii</taxon>
        <taxon>Neopterygii</taxon>
        <taxon>Teleostei</taxon>
        <taxon>Neoteleostei</taxon>
        <taxon>Acanthomorphata</taxon>
        <taxon>Eupercaria</taxon>
        <taxon>Labriformes</taxon>
        <taxon>Labridae</taxon>
        <taxon>Xyrichtys</taxon>
    </lineage>
</organism>
<name>A0AAV1H634_XYRNO</name>